<sequence length="61" mass="6458">MCTRDTDELEGVVEEDSKVVTVVAEPVEAAALRAVRAEAEVRDDCETAAVAGVVVLTPKDE</sequence>
<name>A0A2G8SLA1_9APHY</name>
<accession>A0A2G8SLA1</accession>
<reference evidence="1 2" key="1">
    <citation type="journal article" date="2015" name="Sci. Rep.">
        <title>Chromosome-level genome map provides insights into diverse defense mechanisms in the medicinal fungus Ganoderma sinense.</title>
        <authorList>
            <person name="Zhu Y."/>
            <person name="Xu J."/>
            <person name="Sun C."/>
            <person name="Zhou S."/>
            <person name="Xu H."/>
            <person name="Nelson D.R."/>
            <person name="Qian J."/>
            <person name="Song J."/>
            <person name="Luo H."/>
            <person name="Xiang L."/>
            <person name="Li Y."/>
            <person name="Xu Z."/>
            <person name="Ji A."/>
            <person name="Wang L."/>
            <person name="Lu S."/>
            <person name="Hayward A."/>
            <person name="Sun W."/>
            <person name="Li X."/>
            <person name="Schwartz D.C."/>
            <person name="Wang Y."/>
            <person name="Chen S."/>
        </authorList>
    </citation>
    <scope>NUCLEOTIDE SEQUENCE [LARGE SCALE GENOMIC DNA]</scope>
    <source>
        <strain evidence="1 2">ZZ0214-1</strain>
    </source>
</reference>
<evidence type="ECO:0000313" key="2">
    <source>
        <dbReference type="Proteomes" id="UP000230002"/>
    </source>
</evidence>
<proteinExistence type="predicted"/>
<organism evidence="1 2">
    <name type="scientific">Ganoderma sinense ZZ0214-1</name>
    <dbReference type="NCBI Taxonomy" id="1077348"/>
    <lineage>
        <taxon>Eukaryota</taxon>
        <taxon>Fungi</taxon>
        <taxon>Dikarya</taxon>
        <taxon>Basidiomycota</taxon>
        <taxon>Agaricomycotina</taxon>
        <taxon>Agaricomycetes</taxon>
        <taxon>Polyporales</taxon>
        <taxon>Polyporaceae</taxon>
        <taxon>Ganoderma</taxon>
    </lineage>
</organism>
<protein>
    <submittedName>
        <fullName evidence="1">Uncharacterized protein</fullName>
    </submittedName>
</protein>
<keyword evidence="2" id="KW-1185">Reference proteome</keyword>
<comment type="caution">
    <text evidence="1">The sequence shown here is derived from an EMBL/GenBank/DDBJ whole genome shotgun (WGS) entry which is preliminary data.</text>
</comment>
<dbReference type="AlphaFoldDB" id="A0A2G8SLA1"/>
<dbReference type="EMBL" id="AYKW01000005">
    <property type="protein sequence ID" value="PIL34545.1"/>
    <property type="molecule type" value="Genomic_DNA"/>
</dbReference>
<dbReference type="Proteomes" id="UP000230002">
    <property type="component" value="Unassembled WGS sequence"/>
</dbReference>
<evidence type="ECO:0000313" key="1">
    <source>
        <dbReference type="EMBL" id="PIL34545.1"/>
    </source>
</evidence>
<gene>
    <name evidence="1" type="ORF">GSI_03323</name>
</gene>